<name>A0AAV4MZH7_CAEEX</name>
<dbReference type="GO" id="GO:0061617">
    <property type="term" value="C:MICOS complex"/>
    <property type="evidence" value="ECO:0007669"/>
    <property type="project" value="UniProtKB-UniRule"/>
</dbReference>
<feature type="transmembrane region" description="Helical" evidence="7">
    <location>
        <begin position="21"/>
        <end position="39"/>
    </location>
</feature>
<sequence length="244" mass="27221">MIERSRVRIHFTTGKRIQTRAVISSGACISSIAVMYSISNKLGAKAMVDCHDCNVKRLPKAKELPLYVKDDENLTIEYNEHSKLPLISEISSLRVQVSGVASYLNVFKEQAVHIYETGLAHTQSTYDYIISEENKIPRILAIFSGGLLGIIFARKGGYIKKAFYGTAGSGVVCTAFYPTQSYDTQKLAEKTNEKIEYVKSTLKIEGLSNKLKELFDKNKETVSKMLTTATETNSKNDEPEKTSK</sequence>
<dbReference type="AlphaFoldDB" id="A0AAV4MZH7"/>
<evidence type="ECO:0000256" key="1">
    <source>
        <dbReference type="ARBA" id="ARBA00004325"/>
    </source>
</evidence>
<evidence type="ECO:0000256" key="6">
    <source>
        <dbReference type="ARBA" id="ARBA00023136"/>
    </source>
</evidence>
<dbReference type="PANTHER" id="PTHR14564">
    <property type="entry name" value="MICOS COMPLEX SUBUNIT MIC26 / MIC27 FAMILY MEMBER"/>
    <property type="match status" value="1"/>
</dbReference>
<comment type="subcellular location">
    <subcellularLocation>
        <location evidence="7">Mitochondrion inner membrane</location>
    </subcellularLocation>
    <subcellularLocation>
        <location evidence="1">Mitochondrion membrane</location>
    </subcellularLocation>
</comment>
<evidence type="ECO:0000256" key="4">
    <source>
        <dbReference type="ARBA" id="ARBA00022989"/>
    </source>
</evidence>
<dbReference type="EMBL" id="BPLR01020347">
    <property type="protein sequence ID" value="GIX77648.1"/>
    <property type="molecule type" value="Genomic_DNA"/>
</dbReference>
<proteinExistence type="inferred from homology"/>
<keyword evidence="3 7" id="KW-0812">Transmembrane</keyword>
<dbReference type="GO" id="GO:0042407">
    <property type="term" value="P:cristae formation"/>
    <property type="evidence" value="ECO:0007669"/>
    <property type="project" value="InterPro"/>
</dbReference>
<keyword evidence="5 7" id="KW-0496">Mitochondrion</keyword>
<dbReference type="InterPro" id="IPR019166">
    <property type="entry name" value="MIC26/MIC27"/>
</dbReference>
<evidence type="ECO:0000256" key="3">
    <source>
        <dbReference type="ARBA" id="ARBA00022692"/>
    </source>
</evidence>
<evidence type="ECO:0000313" key="8">
    <source>
        <dbReference type="EMBL" id="GIX77648.1"/>
    </source>
</evidence>
<protein>
    <recommendedName>
        <fullName evidence="7">MICOS complex subunit</fullName>
    </recommendedName>
</protein>
<accession>A0AAV4MZH7</accession>
<organism evidence="8 9">
    <name type="scientific">Caerostris extrusa</name>
    <name type="common">Bark spider</name>
    <name type="synonym">Caerostris bankana</name>
    <dbReference type="NCBI Taxonomy" id="172846"/>
    <lineage>
        <taxon>Eukaryota</taxon>
        <taxon>Metazoa</taxon>
        <taxon>Ecdysozoa</taxon>
        <taxon>Arthropoda</taxon>
        <taxon>Chelicerata</taxon>
        <taxon>Arachnida</taxon>
        <taxon>Araneae</taxon>
        <taxon>Araneomorphae</taxon>
        <taxon>Entelegynae</taxon>
        <taxon>Araneoidea</taxon>
        <taxon>Araneidae</taxon>
        <taxon>Caerostris</taxon>
    </lineage>
</organism>
<keyword evidence="9" id="KW-1185">Reference proteome</keyword>
<dbReference type="InterPro" id="IPR033182">
    <property type="entry name" value="MIC26/MIC27_animal"/>
</dbReference>
<feature type="transmembrane region" description="Helical" evidence="7">
    <location>
        <begin position="136"/>
        <end position="153"/>
    </location>
</feature>
<evidence type="ECO:0000256" key="2">
    <source>
        <dbReference type="ARBA" id="ARBA00010904"/>
    </source>
</evidence>
<evidence type="ECO:0000256" key="5">
    <source>
        <dbReference type="ARBA" id="ARBA00023128"/>
    </source>
</evidence>
<comment type="similarity">
    <text evidence="2">Belongs to the apolipoprotein O/MICOS complex subunit Mic27 family.</text>
</comment>
<evidence type="ECO:0000256" key="7">
    <source>
        <dbReference type="RuleBase" id="RU363021"/>
    </source>
</evidence>
<comment type="function">
    <text evidence="7">Component of the MICOS complex, a large protein complex of the mitochondrial inner membrane that plays crucial roles in the maintenance of crista junctions, inner membrane architecture, and formation of contact sites to the outer membrane.</text>
</comment>
<keyword evidence="4 7" id="KW-1133">Transmembrane helix</keyword>
<keyword evidence="7" id="KW-0999">Mitochondrion inner membrane</keyword>
<keyword evidence="6 7" id="KW-0472">Membrane</keyword>
<comment type="caution">
    <text evidence="8">The sequence shown here is derived from an EMBL/GenBank/DDBJ whole genome shotgun (WGS) entry which is preliminary data.</text>
</comment>
<dbReference type="Proteomes" id="UP001054945">
    <property type="component" value="Unassembled WGS sequence"/>
</dbReference>
<evidence type="ECO:0000313" key="9">
    <source>
        <dbReference type="Proteomes" id="UP001054945"/>
    </source>
</evidence>
<dbReference type="Pfam" id="PF09769">
    <property type="entry name" value="ApoO"/>
    <property type="match status" value="1"/>
</dbReference>
<comment type="subunit">
    <text evidence="7">Component of the mitochondrial contact site and cristae organizing system (MICOS) complex.</text>
</comment>
<gene>
    <name evidence="8" type="primary">AVEN_28873_1</name>
    <name evidence="8" type="ORF">CEXT_197331</name>
</gene>
<reference evidence="8 9" key="1">
    <citation type="submission" date="2021-06" db="EMBL/GenBank/DDBJ databases">
        <title>Caerostris extrusa draft genome.</title>
        <authorList>
            <person name="Kono N."/>
            <person name="Arakawa K."/>
        </authorList>
    </citation>
    <scope>NUCLEOTIDE SEQUENCE [LARGE SCALE GENOMIC DNA]</scope>
</reference>